<dbReference type="AlphaFoldDB" id="A0A5E9G118"/>
<dbReference type="InterPro" id="IPR011008">
    <property type="entry name" value="Dimeric_a/b-barrel"/>
</dbReference>
<feature type="domain" description="YCII-related" evidence="2">
    <location>
        <begin position="1"/>
        <end position="105"/>
    </location>
</feature>
<gene>
    <name evidence="3" type="ORF">SAMN05216368_1084</name>
</gene>
<dbReference type="InterPro" id="IPR005545">
    <property type="entry name" value="YCII"/>
</dbReference>
<dbReference type="EMBL" id="FNIB01000008">
    <property type="protein sequence ID" value="SDN87982.1"/>
    <property type="molecule type" value="Genomic_DNA"/>
</dbReference>
<dbReference type="Gene3D" id="3.30.70.1060">
    <property type="entry name" value="Dimeric alpha+beta barrel"/>
    <property type="match status" value="1"/>
</dbReference>
<name>A0A5E9G118_9MICO</name>
<comment type="similarity">
    <text evidence="1">Belongs to the YciI family.</text>
</comment>
<evidence type="ECO:0000313" key="3">
    <source>
        <dbReference type="EMBL" id="SDN87982.1"/>
    </source>
</evidence>
<dbReference type="PANTHER" id="PTHR35174">
    <property type="entry name" value="BLL7171 PROTEIN-RELATED"/>
    <property type="match status" value="1"/>
</dbReference>
<accession>A0A5E9G118</accession>
<evidence type="ECO:0000259" key="2">
    <source>
        <dbReference type="Pfam" id="PF03795"/>
    </source>
</evidence>
<reference evidence="3 4" key="1">
    <citation type="submission" date="2016-10" db="EMBL/GenBank/DDBJ databases">
        <authorList>
            <person name="Varghese N."/>
            <person name="Submissions S."/>
        </authorList>
    </citation>
    <scope>NUCLEOTIDE SEQUENCE [LARGE SCALE GENOMIC DNA]</scope>
    <source>
        <strain evidence="3 4">CGMCC 1.11215</strain>
    </source>
</reference>
<sequence>MILIHASAASELAIQSEALAEFEAAHGAVIGELSTTGELIDTHELEVPGAKVVRTNGGLSVTNGPFAETTEWVGGYYIIDVASEDRAIEIAARFVEARYAAVEVRALGLPPL</sequence>
<evidence type="ECO:0000313" key="4">
    <source>
        <dbReference type="Proteomes" id="UP000199639"/>
    </source>
</evidence>
<dbReference type="Pfam" id="PF03795">
    <property type="entry name" value="YCII"/>
    <property type="match status" value="1"/>
</dbReference>
<dbReference type="STRING" id="1424659.SAMN05216368_1084"/>
<dbReference type="Proteomes" id="UP000199639">
    <property type="component" value="Unassembled WGS sequence"/>
</dbReference>
<organism evidence="3 4">
    <name type="scientific">Cryobacterium flavum</name>
    <dbReference type="NCBI Taxonomy" id="1424659"/>
    <lineage>
        <taxon>Bacteria</taxon>
        <taxon>Bacillati</taxon>
        <taxon>Actinomycetota</taxon>
        <taxon>Actinomycetes</taxon>
        <taxon>Micrococcales</taxon>
        <taxon>Microbacteriaceae</taxon>
        <taxon>Cryobacterium</taxon>
    </lineage>
</organism>
<proteinExistence type="inferred from homology"/>
<evidence type="ECO:0000256" key="1">
    <source>
        <dbReference type="ARBA" id="ARBA00007689"/>
    </source>
</evidence>
<dbReference type="RefSeq" id="WP_233197237.1">
    <property type="nucleotide sequence ID" value="NZ_FNIB01000008.1"/>
</dbReference>
<protein>
    <submittedName>
        <fullName evidence="3">Uncharacterized conserved protein</fullName>
    </submittedName>
</protein>
<dbReference type="SUPFAM" id="SSF54909">
    <property type="entry name" value="Dimeric alpha+beta barrel"/>
    <property type="match status" value="1"/>
</dbReference>